<gene>
    <name evidence="4" type="ORF">ABW18_09405</name>
</gene>
<comment type="similarity">
    <text evidence="1">Belongs to the thiolase-like superfamily. Thiolase family.</text>
</comment>
<dbReference type="PANTHER" id="PTHR18919:SF139">
    <property type="entry name" value="THIOLASE-LIKE PROTEIN TYPE 1 ADDITIONAL C-TERMINAL DOMAIN-CONTAINING PROTEIN"/>
    <property type="match status" value="1"/>
</dbReference>
<dbReference type="InterPro" id="IPR016039">
    <property type="entry name" value="Thiolase-like"/>
</dbReference>
<dbReference type="Proteomes" id="UP000037247">
    <property type="component" value="Unassembled WGS sequence"/>
</dbReference>
<comment type="caution">
    <text evidence="4">The sequence shown here is derived from an EMBL/GenBank/DDBJ whole genome shotgun (WGS) entry which is preliminary data.</text>
</comment>
<evidence type="ECO:0000313" key="5">
    <source>
        <dbReference type="Proteomes" id="UP000037247"/>
    </source>
</evidence>
<evidence type="ECO:0000256" key="1">
    <source>
        <dbReference type="ARBA" id="ARBA00010982"/>
    </source>
</evidence>
<protein>
    <submittedName>
        <fullName evidence="4">Acetyl-CoA acetyltransferase</fullName>
    </submittedName>
</protein>
<evidence type="ECO:0000313" key="4">
    <source>
        <dbReference type="EMBL" id="KNA91415.1"/>
    </source>
</evidence>
<dbReference type="PANTHER" id="PTHR18919">
    <property type="entry name" value="ACETYL-COA C-ACYLTRANSFERASE"/>
    <property type="match status" value="1"/>
</dbReference>
<sequence>MRIDPTTPVIIGVGQSGDRIDTPDYQAWSSIDLGASATRNALADTGVASAVADAIDVIAAVREMENMPHVPSPLGRSNNYPRSVARRVGLTPERVLVEVVGGQSPQSLVTDHAETIARGGAECVLVVGAEATSTARHFADRDDRPDFSEEIDGQLDDRGPHFEDFIDMTMVRHRLTSMPVAYALAENARRNRLGVGVDDYRRAMGSLFAPFTEVAAANPFAASPVIRSADELATVTDANRVIAQPYPRLVVARDLVNVGSAIILTSAANATKMGVPRENWVFLHGHTDLREHALLARADLGTSPAAAIATSGALEMAGIGVADLATVDLYSCFAIPVFNICDALGFDVDTPTGLTVTGGLPFFGGPGHNYSSHAIVETVERLRRQPDAFGLVVANGGIMSKTSVGVYSTTPTTWTPRSDRPLQARVDNADPLPVAEFFTGSATLDTYTVDHGKRGPIGVVVATTHDDHTRVAALTSDDALLALLEVGNPFGVELTIEATEGANSARLA</sequence>
<evidence type="ECO:0000256" key="2">
    <source>
        <dbReference type="ARBA" id="ARBA00022679"/>
    </source>
</evidence>
<dbReference type="Gene3D" id="2.40.50.840">
    <property type="match status" value="1"/>
</dbReference>
<reference evidence="4 5" key="1">
    <citation type="submission" date="2015-05" db="EMBL/GenBank/DDBJ databases">
        <title>Draft genome sequence of the bacterium Gordonia jacobaea a new member of the Gordonia genus.</title>
        <authorList>
            <person name="Jimenez-Galisteo G."/>
            <person name="Dominguez A."/>
            <person name="Munoz E."/>
            <person name="Vinas M."/>
        </authorList>
    </citation>
    <scope>NUCLEOTIDE SEQUENCE [LARGE SCALE GENOMIC DNA]</scope>
    <source>
        <strain evidence="5">mv1</strain>
    </source>
</reference>
<dbReference type="RefSeq" id="WP_049698743.1">
    <property type="nucleotide sequence ID" value="NZ_LDTZ01000016.1"/>
</dbReference>
<dbReference type="SUPFAM" id="SSF53901">
    <property type="entry name" value="Thiolase-like"/>
    <property type="match status" value="2"/>
</dbReference>
<keyword evidence="2" id="KW-0808">Transferase</keyword>
<dbReference type="Gene3D" id="3.40.47.10">
    <property type="match status" value="1"/>
</dbReference>
<accession>A0ABR5ICW6</accession>
<dbReference type="EMBL" id="LDTZ01000016">
    <property type="protein sequence ID" value="KNA91415.1"/>
    <property type="molecule type" value="Genomic_DNA"/>
</dbReference>
<keyword evidence="3" id="KW-0012">Acyltransferase</keyword>
<evidence type="ECO:0000256" key="3">
    <source>
        <dbReference type="ARBA" id="ARBA00023315"/>
    </source>
</evidence>
<keyword evidence="5" id="KW-1185">Reference proteome</keyword>
<organism evidence="4 5">
    <name type="scientific">Gordonia jacobaea</name>
    <dbReference type="NCBI Taxonomy" id="122202"/>
    <lineage>
        <taxon>Bacteria</taxon>
        <taxon>Bacillati</taxon>
        <taxon>Actinomycetota</taxon>
        <taxon>Actinomycetes</taxon>
        <taxon>Mycobacteriales</taxon>
        <taxon>Gordoniaceae</taxon>
        <taxon>Gordonia</taxon>
    </lineage>
</organism>
<proteinExistence type="inferred from homology"/>
<name>A0ABR5ICW6_9ACTN</name>